<name>A0A2J6TL04_9HELO</name>
<feature type="repeat" description="ANK" evidence="3">
    <location>
        <begin position="769"/>
        <end position="801"/>
    </location>
</feature>
<feature type="repeat" description="ANK" evidence="3">
    <location>
        <begin position="872"/>
        <end position="904"/>
    </location>
</feature>
<dbReference type="PROSITE" id="PS50088">
    <property type="entry name" value="ANK_REPEAT"/>
    <property type="match status" value="6"/>
</dbReference>
<dbReference type="OrthoDB" id="539213at2759"/>
<feature type="repeat" description="ANK" evidence="3">
    <location>
        <begin position="907"/>
        <end position="941"/>
    </location>
</feature>
<dbReference type="GeneID" id="36590777"/>
<gene>
    <name evidence="5" type="ORF">K444DRAFT_626759</name>
</gene>
<dbReference type="Pfam" id="PF12796">
    <property type="entry name" value="Ank_2"/>
    <property type="match status" value="4"/>
</dbReference>
<dbReference type="Gene3D" id="1.25.40.20">
    <property type="entry name" value="Ankyrin repeat-containing domain"/>
    <property type="match status" value="3"/>
</dbReference>
<dbReference type="PROSITE" id="PS50297">
    <property type="entry name" value="ANK_REP_REGION"/>
    <property type="match status" value="6"/>
</dbReference>
<protein>
    <submittedName>
        <fullName evidence="5">Ankyrin</fullName>
    </submittedName>
</protein>
<evidence type="ECO:0000256" key="3">
    <source>
        <dbReference type="PROSITE-ProRule" id="PRU00023"/>
    </source>
</evidence>
<evidence type="ECO:0000256" key="1">
    <source>
        <dbReference type="ARBA" id="ARBA00022737"/>
    </source>
</evidence>
<evidence type="ECO:0000259" key="4">
    <source>
        <dbReference type="Pfam" id="PF14420"/>
    </source>
</evidence>
<dbReference type="PANTHER" id="PTHR24171">
    <property type="entry name" value="ANKYRIN REPEAT DOMAIN-CONTAINING PROTEIN 39-RELATED"/>
    <property type="match status" value="1"/>
</dbReference>
<feature type="repeat" description="ANK" evidence="3">
    <location>
        <begin position="944"/>
        <end position="976"/>
    </location>
</feature>
<accession>A0A2J6TL04</accession>
<dbReference type="STRING" id="1095630.A0A2J6TL04"/>
<keyword evidence="6" id="KW-1185">Reference proteome</keyword>
<dbReference type="InParanoid" id="A0A2J6TL04"/>
<evidence type="ECO:0000313" key="6">
    <source>
        <dbReference type="Proteomes" id="UP000235371"/>
    </source>
</evidence>
<evidence type="ECO:0000313" key="5">
    <source>
        <dbReference type="EMBL" id="PMD63700.1"/>
    </source>
</evidence>
<dbReference type="InterPro" id="IPR036770">
    <property type="entry name" value="Ankyrin_rpt-contain_sf"/>
</dbReference>
<dbReference type="InterPro" id="IPR025676">
    <property type="entry name" value="Clr5_dom"/>
</dbReference>
<dbReference type="Proteomes" id="UP000235371">
    <property type="component" value="Unassembled WGS sequence"/>
</dbReference>
<keyword evidence="1" id="KW-0677">Repeat</keyword>
<organism evidence="5 6">
    <name type="scientific">Hyaloscypha bicolor E</name>
    <dbReference type="NCBI Taxonomy" id="1095630"/>
    <lineage>
        <taxon>Eukaryota</taxon>
        <taxon>Fungi</taxon>
        <taxon>Dikarya</taxon>
        <taxon>Ascomycota</taxon>
        <taxon>Pezizomycotina</taxon>
        <taxon>Leotiomycetes</taxon>
        <taxon>Helotiales</taxon>
        <taxon>Hyaloscyphaceae</taxon>
        <taxon>Hyaloscypha</taxon>
        <taxon>Hyaloscypha bicolor</taxon>
    </lineage>
</organism>
<dbReference type="Pfam" id="PF14420">
    <property type="entry name" value="Clr5"/>
    <property type="match status" value="1"/>
</dbReference>
<sequence length="1036" mass="114504">MSNETKQTINWAPYEEDVISFYVTQNHTRQETVTYLQEKYGLDVSEKQFKKKFSGHKNVSFEEWQEIIPRVQKRALEGKDSQVFVRGRPLEPKRLKLGINRYSSKIDARSPLTVEQSFQGRINIATPPSAPLSPPPVSSEPAIDQEIEEILRSEMPIGRCQSPISGLYPLQNGTSPNFQYGTLNGIEDFPENFDEFLDLQPDMPQIHWSSPGADEPSNLDQDITFGAPEPLFINTVVWPMHAQSNPSPFDKFPTNLLHALPCFQLKDFLSRNIISPRMSNVRGFMPWLGAPTAFGSSRESMRISVSSIECQDVLMNLLKSGSGNQIGELVPAFTVELQKFLPQRHMGELSTQVQKLFDPSHNQPLQPLLEIVAYFSSNNLLSRPQMETFVRWVTKQKYVDPLKLFLQIDKPSVRAFRSRLLEAAIQAQDLSFLKQMHVAGAKFDEYAQQLMAICDCDFLLFVLAHLDPGLLKGQSWGQLLYTHLSGTPYISVVQKLVQAGAEVNIPLSREFPTSSLWEAIDKKSLDIVKCLVDGGADVNKVSSTKLSPQGRISPLGFALYKNHQPIVEYLLDKGADSAVDVFSVPLLEYAHEKVPEIYSILLKRVPNVPDIMPSQIVSAASSSPKVWSNFLSQHPKLSKQTLEKALVESLKLRMTKAVVNLLEHGVDPNGSHLGEGSTTPSRVVMYMDTGQTMYHYLDLLIHAKVDVNKDVDHYDLTEIFDERIFDKFIEGGFDLGRYGNEVLELTAVDYPEAVPFLLDRGVFIDGYGTRFTALQVAAKEGDIQLVRLLIDRGADINAPPFAVKGRTSVQAAALSHSMEKIRLLCDHGADINGPIALIDGITTLEATLRPWEPTNGKAKPNHYWNTTSSAGGQRTPLQLAAGKGQLQSVQLLLDSGAGPNDPPAYMHGRTALQAAASCEMPNMELVKLLLDHGAVINAAPAASGGITALQGAAIRGHINIAQMLIENGAEVNALPALKDGRTAIEGAAEHGRLDMVQMLLNAGATGDVVGNKRFTLAIGLARKNHQFQIVELLESQ</sequence>
<dbReference type="SMART" id="SM00248">
    <property type="entry name" value="ANK"/>
    <property type="match status" value="10"/>
</dbReference>
<dbReference type="SUPFAM" id="SSF48403">
    <property type="entry name" value="Ankyrin repeat"/>
    <property type="match status" value="2"/>
</dbReference>
<evidence type="ECO:0000256" key="2">
    <source>
        <dbReference type="ARBA" id="ARBA00023043"/>
    </source>
</evidence>
<dbReference type="AlphaFoldDB" id="A0A2J6TL04"/>
<dbReference type="InterPro" id="IPR002110">
    <property type="entry name" value="Ankyrin_rpt"/>
</dbReference>
<proteinExistence type="predicted"/>
<feature type="domain" description="Clr5" evidence="4">
    <location>
        <begin position="10"/>
        <end position="54"/>
    </location>
</feature>
<dbReference type="RefSeq" id="XP_024740604.1">
    <property type="nucleotide sequence ID" value="XM_024882700.1"/>
</dbReference>
<dbReference type="EMBL" id="KZ613780">
    <property type="protein sequence ID" value="PMD63700.1"/>
    <property type="molecule type" value="Genomic_DNA"/>
</dbReference>
<reference evidence="5 6" key="1">
    <citation type="submission" date="2016-04" db="EMBL/GenBank/DDBJ databases">
        <title>A degradative enzymes factory behind the ericoid mycorrhizal symbiosis.</title>
        <authorList>
            <consortium name="DOE Joint Genome Institute"/>
            <person name="Martino E."/>
            <person name="Morin E."/>
            <person name="Grelet G."/>
            <person name="Kuo A."/>
            <person name="Kohler A."/>
            <person name="Daghino S."/>
            <person name="Barry K."/>
            <person name="Choi C."/>
            <person name="Cichocki N."/>
            <person name="Clum A."/>
            <person name="Copeland A."/>
            <person name="Hainaut M."/>
            <person name="Haridas S."/>
            <person name="Labutti K."/>
            <person name="Lindquist E."/>
            <person name="Lipzen A."/>
            <person name="Khouja H.-R."/>
            <person name="Murat C."/>
            <person name="Ohm R."/>
            <person name="Olson A."/>
            <person name="Spatafora J."/>
            <person name="Veneault-Fourrey C."/>
            <person name="Henrissat B."/>
            <person name="Grigoriev I."/>
            <person name="Martin F."/>
            <person name="Perotto S."/>
        </authorList>
    </citation>
    <scope>NUCLEOTIDE SEQUENCE [LARGE SCALE GENOMIC DNA]</scope>
    <source>
        <strain evidence="5 6">E</strain>
    </source>
</reference>
<feature type="repeat" description="ANK" evidence="3">
    <location>
        <begin position="979"/>
        <end position="1011"/>
    </location>
</feature>
<keyword evidence="2 3" id="KW-0040">ANK repeat</keyword>
<feature type="repeat" description="ANK" evidence="3">
    <location>
        <begin position="804"/>
        <end position="832"/>
    </location>
</feature>